<feature type="compositionally biased region" description="Low complexity" evidence="1">
    <location>
        <begin position="92"/>
        <end position="104"/>
    </location>
</feature>
<evidence type="ECO:0000313" key="2">
    <source>
        <dbReference type="EMBL" id="CAL1394212.1"/>
    </source>
</evidence>
<evidence type="ECO:0000256" key="1">
    <source>
        <dbReference type="SAM" id="MobiDB-lite"/>
    </source>
</evidence>
<proteinExistence type="predicted"/>
<gene>
    <name evidence="2" type="ORF">LTRI10_LOCUS34731</name>
</gene>
<keyword evidence="3" id="KW-1185">Reference proteome</keyword>
<dbReference type="AlphaFoldDB" id="A0AAV2F822"/>
<evidence type="ECO:0008006" key="4">
    <source>
        <dbReference type="Google" id="ProtNLM"/>
    </source>
</evidence>
<organism evidence="2 3">
    <name type="scientific">Linum trigynum</name>
    <dbReference type="NCBI Taxonomy" id="586398"/>
    <lineage>
        <taxon>Eukaryota</taxon>
        <taxon>Viridiplantae</taxon>
        <taxon>Streptophyta</taxon>
        <taxon>Embryophyta</taxon>
        <taxon>Tracheophyta</taxon>
        <taxon>Spermatophyta</taxon>
        <taxon>Magnoliopsida</taxon>
        <taxon>eudicotyledons</taxon>
        <taxon>Gunneridae</taxon>
        <taxon>Pentapetalae</taxon>
        <taxon>rosids</taxon>
        <taxon>fabids</taxon>
        <taxon>Malpighiales</taxon>
        <taxon>Linaceae</taxon>
        <taxon>Linum</taxon>
    </lineage>
</organism>
<accession>A0AAV2F822</accession>
<feature type="region of interest" description="Disordered" evidence="1">
    <location>
        <begin position="55"/>
        <end position="113"/>
    </location>
</feature>
<protein>
    <recommendedName>
        <fullName evidence="4">SHSP domain-containing protein</fullName>
    </recommendedName>
</protein>
<dbReference type="Proteomes" id="UP001497516">
    <property type="component" value="Chromosome 6"/>
</dbReference>
<evidence type="ECO:0000313" key="3">
    <source>
        <dbReference type="Proteomes" id="UP001497516"/>
    </source>
</evidence>
<feature type="compositionally biased region" description="Polar residues" evidence="1">
    <location>
        <begin position="167"/>
        <end position="181"/>
    </location>
</feature>
<dbReference type="EMBL" id="OZ034819">
    <property type="protein sequence ID" value="CAL1394212.1"/>
    <property type="molecule type" value="Genomic_DNA"/>
</dbReference>
<feature type="compositionally biased region" description="Basic and acidic residues" evidence="1">
    <location>
        <begin position="60"/>
        <end position="82"/>
    </location>
</feature>
<name>A0AAV2F822_9ROSI</name>
<sequence>MHFETNIKFRSDFDTKEFDAGLRYGLLTIEIPRSKSPSTATAESTQLAEPVAILLPPTVAKEEEGFVAEGKEESAATKEKGSPTDAEEEGLTTDTTKAKPAPTITDKEEAATTDQEIHVAVPCQAGGDYHCCPTTASKKEGPANVGIHQPSQDQPVIGGSAAGPAVESSTNAMKTPAPSSVGSARMQALAIRVQSLRGEVGGSENQWTRGFY</sequence>
<reference evidence="2 3" key="1">
    <citation type="submission" date="2024-04" db="EMBL/GenBank/DDBJ databases">
        <authorList>
            <person name="Fracassetti M."/>
        </authorList>
    </citation>
    <scope>NUCLEOTIDE SEQUENCE [LARGE SCALE GENOMIC DNA]</scope>
</reference>
<feature type="region of interest" description="Disordered" evidence="1">
    <location>
        <begin position="160"/>
        <end position="181"/>
    </location>
</feature>